<dbReference type="SUPFAM" id="SSF56601">
    <property type="entry name" value="beta-lactamase/transpeptidase-like"/>
    <property type="match status" value="1"/>
</dbReference>
<comment type="caution">
    <text evidence="4">The sequence shown here is derived from an EMBL/GenBank/DDBJ whole genome shotgun (WGS) entry which is preliminary data.</text>
</comment>
<sequence length="465" mass="49706">MRTPMLITALTGAFLLSAMGTATADDNLGIDSYVRDYVERTGLPGAMVAVTKGDKVVLTAGYGHTADGQAITKDTPMPLASVSKSFTALAVTQLAEQGKVKLDAPVREYLPEFTMADPRAAKITVRQLLNQTSGMSDRSFPELTLDAPATLKDSVAMLRTAGLSAEPGTRMYYHNPNYSLLGRLVEVVTRRPFAEHMAADVFRPLGMNATKTVNTSRELPGAAKGYVRAYGQVVPRSHPEWFVNGGYGVVSTAGDMARWLIAQNGDRPAIKATHQGSGVGESTYAMGWYTGRTPGGAPMLKHTGWLLTHNSAQILLPGSGYGIAVVTNTGMMSGDDASIIADGLIDLAEGRPDQQLTPFTSTADPILAGMTLLTLALGALGVYRARTWARRRSGRATWRLVVRLAPYALPVALFAGLAELFDLLMNRSGTLAQISYVWPALFIWTATAALAALAVVGARIFHTMR</sequence>
<reference evidence="4 5" key="1">
    <citation type="submission" date="2020-08" db="EMBL/GenBank/DDBJ databases">
        <title>Genomic Encyclopedia of Type Strains, Phase IV (KMG-IV): sequencing the most valuable type-strain genomes for metagenomic binning, comparative biology and taxonomic classification.</title>
        <authorList>
            <person name="Goeker M."/>
        </authorList>
    </citation>
    <scope>NUCLEOTIDE SEQUENCE [LARGE SCALE GENOMIC DNA]</scope>
    <source>
        <strain evidence="4 5">DSM 45385</strain>
    </source>
</reference>
<organism evidence="4 5">
    <name type="scientific">Nonomuraea endophytica</name>
    <dbReference type="NCBI Taxonomy" id="714136"/>
    <lineage>
        <taxon>Bacteria</taxon>
        <taxon>Bacillati</taxon>
        <taxon>Actinomycetota</taxon>
        <taxon>Actinomycetes</taxon>
        <taxon>Streptosporangiales</taxon>
        <taxon>Streptosporangiaceae</taxon>
        <taxon>Nonomuraea</taxon>
    </lineage>
</organism>
<dbReference type="InterPro" id="IPR012338">
    <property type="entry name" value="Beta-lactam/transpept-like"/>
</dbReference>
<dbReference type="Pfam" id="PF00144">
    <property type="entry name" value="Beta-lactamase"/>
    <property type="match status" value="1"/>
</dbReference>
<feature type="signal peptide" evidence="2">
    <location>
        <begin position="1"/>
        <end position="24"/>
    </location>
</feature>
<dbReference type="EMBL" id="JACHIN010000001">
    <property type="protein sequence ID" value="MBB5075858.1"/>
    <property type="molecule type" value="Genomic_DNA"/>
</dbReference>
<dbReference type="AlphaFoldDB" id="A0A7W7ZZR1"/>
<dbReference type="PANTHER" id="PTHR46825">
    <property type="entry name" value="D-ALANYL-D-ALANINE-CARBOXYPEPTIDASE/ENDOPEPTIDASE AMPH"/>
    <property type="match status" value="1"/>
</dbReference>
<name>A0A7W7ZZR1_9ACTN</name>
<feature type="transmembrane region" description="Helical" evidence="1">
    <location>
        <begin position="366"/>
        <end position="383"/>
    </location>
</feature>
<evidence type="ECO:0000256" key="1">
    <source>
        <dbReference type="SAM" id="Phobius"/>
    </source>
</evidence>
<dbReference type="Gene3D" id="3.40.710.10">
    <property type="entry name" value="DD-peptidase/beta-lactamase superfamily"/>
    <property type="match status" value="1"/>
</dbReference>
<keyword evidence="1" id="KW-0812">Transmembrane</keyword>
<dbReference type="PANTHER" id="PTHR46825:SF9">
    <property type="entry name" value="BETA-LACTAMASE-RELATED DOMAIN-CONTAINING PROTEIN"/>
    <property type="match status" value="1"/>
</dbReference>
<keyword evidence="5" id="KW-1185">Reference proteome</keyword>
<keyword evidence="2" id="KW-0732">Signal</keyword>
<proteinExistence type="predicted"/>
<dbReference type="Proteomes" id="UP000568380">
    <property type="component" value="Unassembled WGS sequence"/>
</dbReference>
<evidence type="ECO:0000259" key="3">
    <source>
        <dbReference type="Pfam" id="PF00144"/>
    </source>
</evidence>
<keyword evidence="1" id="KW-1133">Transmembrane helix</keyword>
<protein>
    <submittedName>
        <fullName evidence="4">CubicO group peptidase (Beta-lactamase class C family)</fullName>
    </submittedName>
</protein>
<evidence type="ECO:0000313" key="4">
    <source>
        <dbReference type="EMBL" id="MBB5075858.1"/>
    </source>
</evidence>
<gene>
    <name evidence="4" type="ORF">HNR40_001304</name>
</gene>
<feature type="chain" id="PRO_5031177545" evidence="2">
    <location>
        <begin position="25"/>
        <end position="465"/>
    </location>
</feature>
<feature type="transmembrane region" description="Helical" evidence="1">
    <location>
        <begin position="404"/>
        <end position="424"/>
    </location>
</feature>
<evidence type="ECO:0000256" key="2">
    <source>
        <dbReference type="SAM" id="SignalP"/>
    </source>
</evidence>
<feature type="transmembrane region" description="Helical" evidence="1">
    <location>
        <begin position="436"/>
        <end position="461"/>
    </location>
</feature>
<accession>A0A7W7ZZR1</accession>
<feature type="domain" description="Beta-lactamase-related" evidence="3">
    <location>
        <begin position="30"/>
        <end position="330"/>
    </location>
</feature>
<dbReference type="InterPro" id="IPR050491">
    <property type="entry name" value="AmpC-like"/>
</dbReference>
<dbReference type="InterPro" id="IPR001466">
    <property type="entry name" value="Beta-lactam-related"/>
</dbReference>
<keyword evidence="1" id="KW-0472">Membrane</keyword>
<evidence type="ECO:0000313" key="5">
    <source>
        <dbReference type="Proteomes" id="UP000568380"/>
    </source>
</evidence>
<dbReference type="RefSeq" id="WP_184959002.1">
    <property type="nucleotide sequence ID" value="NZ_JACHIN010000001.1"/>
</dbReference>